<evidence type="ECO:0000256" key="3">
    <source>
        <dbReference type="HAMAP-Rule" id="MF_01830"/>
    </source>
</evidence>
<evidence type="ECO:0000313" key="5">
    <source>
        <dbReference type="EMBL" id="RDI64715.1"/>
    </source>
</evidence>
<dbReference type="EC" id="4.2.1.-" evidence="3"/>
<evidence type="ECO:0000256" key="1">
    <source>
        <dbReference type="ARBA" id="ARBA00007896"/>
    </source>
</evidence>
<dbReference type="AlphaFoldDB" id="A0A370I1V4"/>
<organism evidence="5 6">
    <name type="scientific">Nocardia pseudobrasiliensis</name>
    <dbReference type="NCBI Taxonomy" id="45979"/>
    <lineage>
        <taxon>Bacteria</taxon>
        <taxon>Bacillati</taxon>
        <taxon>Actinomycetota</taxon>
        <taxon>Actinomycetes</taxon>
        <taxon>Mycobacteriales</taxon>
        <taxon>Nocardiaceae</taxon>
        <taxon>Nocardia</taxon>
    </lineage>
</organism>
<dbReference type="InterPro" id="IPR016938">
    <property type="entry name" value="UPF0317"/>
</dbReference>
<gene>
    <name evidence="5" type="ORF">DFR76_10790</name>
</gene>
<comment type="similarity">
    <text evidence="1 3">Belongs to the D-glutamate cyclase family.</text>
</comment>
<sequence length="283" mass="30568">MSTVGIFLPNEGWGRYHRFMERGDLSCPDAIRLRCRSGALAEPTTGMGLGFVQANLVVLPAESAGEFEQLCRNNPRPLPLIEKTAPGDPQPRRAAPGADLRTDIPRYRVYRHGRLADEPTDVRAIWPDDAVAFLLGCSFTAEARLLDAGIRLRHQELGRNVPMFVTSLRCAPAGRFHGPVVVSMRPIRDDQIDAARRITAELPLAHGAPLHAGDPSELGIADLTRPDFGDAIEPEADETPVFWACGVTPQAVIAASAPPLAITHAPGHMFVTDLPDDIGSAPT</sequence>
<proteinExistence type="inferred from homology"/>
<dbReference type="Gene3D" id="3.40.1640.10">
    <property type="entry name" value="PSTPO5379-like"/>
    <property type="match status" value="1"/>
</dbReference>
<dbReference type="Proteomes" id="UP000254869">
    <property type="component" value="Unassembled WGS sequence"/>
</dbReference>
<protein>
    <recommendedName>
        <fullName evidence="3">Putative hydro-lyase DFR76_10790</fullName>
        <ecNumber evidence="3">4.2.1.-</ecNumber>
    </recommendedName>
</protein>
<dbReference type="GO" id="GO:0016829">
    <property type="term" value="F:lyase activity"/>
    <property type="evidence" value="ECO:0007669"/>
    <property type="project" value="UniProtKB-KW"/>
</dbReference>
<keyword evidence="2 3" id="KW-0456">Lyase</keyword>
<dbReference type="STRING" id="1210086.GCA_001613105_02485"/>
<dbReference type="Pfam" id="PF07286">
    <property type="entry name" value="D-Glu_cyclase"/>
    <property type="match status" value="1"/>
</dbReference>
<dbReference type="PANTHER" id="PTHR32022:SF10">
    <property type="entry name" value="D-GLUTAMATE CYCLASE, MITOCHONDRIAL"/>
    <property type="match status" value="1"/>
</dbReference>
<dbReference type="FunFam" id="3.30.2040.10:FF:000001">
    <property type="entry name" value="D-glutamate cyclase, mitochondrial"/>
    <property type="match status" value="1"/>
</dbReference>
<evidence type="ECO:0000256" key="4">
    <source>
        <dbReference type="SAM" id="MobiDB-lite"/>
    </source>
</evidence>
<reference evidence="5 6" key="1">
    <citation type="submission" date="2018-07" db="EMBL/GenBank/DDBJ databases">
        <title>Genomic Encyclopedia of Type Strains, Phase IV (KMG-IV): sequencing the most valuable type-strain genomes for metagenomic binning, comparative biology and taxonomic classification.</title>
        <authorList>
            <person name="Goeker M."/>
        </authorList>
    </citation>
    <scope>NUCLEOTIDE SEQUENCE [LARGE SCALE GENOMIC DNA]</scope>
    <source>
        <strain evidence="5 6">DSM 44290</strain>
    </source>
</reference>
<name>A0A370I1V4_9NOCA</name>
<dbReference type="Gene3D" id="3.30.2040.10">
    <property type="entry name" value="PSTPO5379-like domain"/>
    <property type="match status" value="1"/>
</dbReference>
<evidence type="ECO:0000313" key="6">
    <source>
        <dbReference type="Proteomes" id="UP000254869"/>
    </source>
</evidence>
<keyword evidence="6" id="KW-1185">Reference proteome</keyword>
<dbReference type="InterPro" id="IPR009906">
    <property type="entry name" value="D-Glu_cyclase"/>
</dbReference>
<dbReference type="PIRSF" id="PIRSF029755">
    <property type="entry name" value="UCP029755"/>
    <property type="match status" value="1"/>
</dbReference>
<dbReference type="PANTHER" id="PTHR32022">
    <property type="entry name" value="D-GLUTAMATE CYCLASE, MITOCHONDRIAL"/>
    <property type="match status" value="1"/>
</dbReference>
<dbReference type="NCBIfam" id="NF003969">
    <property type="entry name" value="PRK05463.1"/>
    <property type="match status" value="1"/>
</dbReference>
<dbReference type="SUPFAM" id="SSF160920">
    <property type="entry name" value="PSTPO5379-like"/>
    <property type="match status" value="1"/>
</dbReference>
<comment type="caution">
    <text evidence="5">The sequence shown here is derived from an EMBL/GenBank/DDBJ whole genome shotgun (WGS) entry which is preliminary data.</text>
</comment>
<evidence type="ECO:0000256" key="2">
    <source>
        <dbReference type="ARBA" id="ARBA00023239"/>
    </source>
</evidence>
<feature type="region of interest" description="Disordered" evidence="4">
    <location>
        <begin position="78"/>
        <end position="98"/>
    </location>
</feature>
<dbReference type="EMBL" id="QQBC01000007">
    <property type="protein sequence ID" value="RDI64715.1"/>
    <property type="molecule type" value="Genomic_DNA"/>
</dbReference>
<dbReference type="InterPro" id="IPR038021">
    <property type="entry name" value="Putative_hydro-lyase"/>
</dbReference>
<accession>A0A370I1V4</accession>
<dbReference type="HAMAP" id="MF_01830">
    <property type="entry name" value="Hydro_lyase"/>
    <property type="match status" value="1"/>
</dbReference>